<dbReference type="PANTHER" id="PTHR47197:SF3">
    <property type="entry name" value="DIHYDRO-HEME D1 DEHYDROGENASE"/>
    <property type="match status" value="1"/>
</dbReference>
<organism evidence="2 3">
    <name type="scientific">Mangrovibacter phragmitis</name>
    <dbReference type="NCBI Taxonomy" id="1691903"/>
    <lineage>
        <taxon>Bacteria</taxon>
        <taxon>Pseudomonadati</taxon>
        <taxon>Pseudomonadota</taxon>
        <taxon>Gammaproteobacteria</taxon>
        <taxon>Enterobacterales</taxon>
        <taxon>Enterobacteriaceae</taxon>
        <taxon>Mangrovibacter</taxon>
    </lineage>
</organism>
<dbReference type="AlphaFoldDB" id="A0A1B7KY91"/>
<protein>
    <recommendedName>
        <fullName evidence="4">SMP-30/Gluconolactonase/LRE-like region domain-containing protein</fullName>
    </recommendedName>
</protein>
<comment type="caution">
    <text evidence="2">The sequence shown here is derived from an EMBL/GenBank/DDBJ whole genome shotgun (WGS) entry which is preliminary data.</text>
</comment>
<feature type="chain" id="PRO_5008596504" description="SMP-30/Gluconolactonase/LRE-like region domain-containing protein" evidence="1">
    <location>
        <begin position="31"/>
        <end position="361"/>
    </location>
</feature>
<dbReference type="SUPFAM" id="SSF51004">
    <property type="entry name" value="C-terminal (heme d1) domain of cytochrome cd1-nitrite reductase"/>
    <property type="match status" value="1"/>
</dbReference>
<dbReference type="Gene3D" id="2.130.10.10">
    <property type="entry name" value="YVTN repeat-like/Quinoprotein amine dehydrogenase"/>
    <property type="match status" value="1"/>
</dbReference>
<dbReference type="InterPro" id="IPR011048">
    <property type="entry name" value="Haem_d1_sf"/>
</dbReference>
<keyword evidence="1" id="KW-0732">Signal</keyword>
<feature type="signal peptide" evidence="1">
    <location>
        <begin position="1"/>
        <end position="30"/>
    </location>
</feature>
<accession>A0A1B7KY91</accession>
<proteinExistence type="predicted"/>
<dbReference type="NCBIfam" id="TIGR02276">
    <property type="entry name" value="beta_rpt_yvtn"/>
    <property type="match status" value="1"/>
</dbReference>
<dbReference type="InterPro" id="IPR015943">
    <property type="entry name" value="WD40/YVTN_repeat-like_dom_sf"/>
</dbReference>
<evidence type="ECO:0000313" key="3">
    <source>
        <dbReference type="Proteomes" id="UP000078225"/>
    </source>
</evidence>
<dbReference type="RefSeq" id="WP_064601166.1">
    <property type="nucleotide sequence ID" value="NZ_LYRP01000049.1"/>
</dbReference>
<dbReference type="PANTHER" id="PTHR47197">
    <property type="entry name" value="PROTEIN NIRF"/>
    <property type="match status" value="1"/>
</dbReference>
<reference evidence="3" key="1">
    <citation type="submission" date="2016-05" db="EMBL/GenBank/DDBJ databases">
        <authorList>
            <person name="Behera P."/>
            <person name="Vaishampayan P."/>
            <person name="Singh N."/>
            <person name="Raina V."/>
            <person name="Suar M."/>
            <person name="Pattnaik A."/>
            <person name="Rastogi G."/>
        </authorList>
    </citation>
    <scope>NUCLEOTIDE SEQUENCE [LARGE SCALE GENOMIC DNA]</scope>
    <source>
        <strain evidence="3">MP23</strain>
    </source>
</reference>
<dbReference type="Proteomes" id="UP000078225">
    <property type="component" value="Unassembled WGS sequence"/>
</dbReference>
<dbReference type="EMBL" id="LYRP01000049">
    <property type="protein sequence ID" value="OAT75122.1"/>
    <property type="molecule type" value="Genomic_DNA"/>
</dbReference>
<sequence>MDLQNSSFKRHFSHLALAVMLGGMAFATLAADTVLRKPVGFGEYEIVYNPNNNAVYAATIKQRGEPGGAVYQLNAATLDTTHIIDTPNKAFGAALNSKTNTLYFGDTFTSALMAVDATTGKVAGTLALVPQAAAQDKKPGAEKNRPPAPRELAVDEATNTIYVGGIGRADSVIWVVDGKNLTLKHTITHLGKLNTGLALDSQTRRLYTTNADGELIIIDTTNNKVLERHKIVDDGKDHMLLNISLDTQGQRAFISDGKQPGLFVVDLKTNKVVNHIATPTSVAVLFNAKRDEIYATHRTDGSVSIIDGKTLAVTKTIKLPVHPNSLAVSPEGNTLYVTVKQEATRTKPATAPDDIVRIALN</sequence>
<evidence type="ECO:0000256" key="1">
    <source>
        <dbReference type="SAM" id="SignalP"/>
    </source>
</evidence>
<gene>
    <name evidence="2" type="ORF">A9B99_16520</name>
</gene>
<name>A0A1B7KY91_9ENTR</name>
<dbReference type="STRING" id="1691903.A9B99_16520"/>
<dbReference type="InterPro" id="IPR011964">
    <property type="entry name" value="YVTN_b-propeller_repeat"/>
</dbReference>
<dbReference type="OrthoDB" id="7767057at2"/>
<evidence type="ECO:0000313" key="2">
    <source>
        <dbReference type="EMBL" id="OAT75122.1"/>
    </source>
</evidence>
<keyword evidence="3" id="KW-1185">Reference proteome</keyword>
<evidence type="ECO:0008006" key="4">
    <source>
        <dbReference type="Google" id="ProtNLM"/>
    </source>
</evidence>
<dbReference type="InterPro" id="IPR051200">
    <property type="entry name" value="Host-pathogen_enzymatic-act"/>
</dbReference>